<name>A0A392UPH6_9FABA</name>
<evidence type="ECO:0000313" key="1">
    <source>
        <dbReference type="EMBL" id="MCI75553.1"/>
    </source>
</evidence>
<protein>
    <submittedName>
        <fullName evidence="1">Uncharacterized protein</fullName>
    </submittedName>
</protein>
<keyword evidence="2" id="KW-1185">Reference proteome</keyword>
<dbReference type="AlphaFoldDB" id="A0A392UPH6"/>
<sequence length="23" mass="2872">MLAIFFDMMEDTMEVFMDDFFVF</sequence>
<reference evidence="1 2" key="1">
    <citation type="journal article" date="2018" name="Front. Plant Sci.">
        <title>Red Clover (Trifolium pratense) and Zigzag Clover (T. medium) - A Picture of Genomic Similarities and Differences.</title>
        <authorList>
            <person name="Dluhosova J."/>
            <person name="Istvanek J."/>
            <person name="Nedelnik J."/>
            <person name="Repkova J."/>
        </authorList>
    </citation>
    <scope>NUCLEOTIDE SEQUENCE [LARGE SCALE GENOMIC DNA]</scope>
    <source>
        <strain evidence="2">cv. 10/8</strain>
        <tissue evidence="1">Leaf</tissue>
    </source>
</reference>
<evidence type="ECO:0000313" key="2">
    <source>
        <dbReference type="Proteomes" id="UP000265520"/>
    </source>
</evidence>
<dbReference type="EMBL" id="LXQA010885516">
    <property type="protein sequence ID" value="MCI75553.1"/>
    <property type="molecule type" value="Genomic_DNA"/>
</dbReference>
<proteinExistence type="predicted"/>
<feature type="non-terminal residue" evidence="1">
    <location>
        <position position="23"/>
    </location>
</feature>
<comment type="caution">
    <text evidence="1">The sequence shown here is derived from an EMBL/GenBank/DDBJ whole genome shotgun (WGS) entry which is preliminary data.</text>
</comment>
<dbReference type="Proteomes" id="UP000265520">
    <property type="component" value="Unassembled WGS sequence"/>
</dbReference>
<organism evidence="1 2">
    <name type="scientific">Trifolium medium</name>
    <dbReference type="NCBI Taxonomy" id="97028"/>
    <lineage>
        <taxon>Eukaryota</taxon>
        <taxon>Viridiplantae</taxon>
        <taxon>Streptophyta</taxon>
        <taxon>Embryophyta</taxon>
        <taxon>Tracheophyta</taxon>
        <taxon>Spermatophyta</taxon>
        <taxon>Magnoliopsida</taxon>
        <taxon>eudicotyledons</taxon>
        <taxon>Gunneridae</taxon>
        <taxon>Pentapetalae</taxon>
        <taxon>rosids</taxon>
        <taxon>fabids</taxon>
        <taxon>Fabales</taxon>
        <taxon>Fabaceae</taxon>
        <taxon>Papilionoideae</taxon>
        <taxon>50 kb inversion clade</taxon>
        <taxon>NPAAA clade</taxon>
        <taxon>Hologalegina</taxon>
        <taxon>IRL clade</taxon>
        <taxon>Trifolieae</taxon>
        <taxon>Trifolium</taxon>
    </lineage>
</organism>
<accession>A0A392UPH6</accession>